<evidence type="ECO:0000313" key="3">
    <source>
        <dbReference type="Proteomes" id="UP000015001"/>
    </source>
</evidence>
<feature type="compositionally biased region" description="Pro residues" evidence="1">
    <location>
        <begin position="1"/>
        <end position="12"/>
    </location>
</feature>
<protein>
    <submittedName>
        <fullName evidence="2">Putative Methionine--tRNA ligase</fullName>
    </submittedName>
</protein>
<gene>
    <name evidence="2" type="ORF">STAFG_8688</name>
</gene>
<sequence length="539" mass="54705">MCRSPPAGPPFVPRTVLTPPALTGASEERHREGGDLAGVRQGLVQRAVPAAGPAGLLGEVDEDRRGAGDQDAQFQEEVAEGLGPCRGGQFGEPGRRPAQPVQLCHHEVGGRGRAVALDLVGVDEPVQYGTGAPPGRAGHGQRAGGVGGGRGEGAGDPVPGPDEPVPRDLHQCVPAEVGPLVLRSGERQMEPERVAADEAEHFVDVDDVAPRGGELVVLQFVELVGDDVVGQGVPAVVGHQQGQVGEAPEVDDVGADEVDDLRVVFGAPELLAGDARVGHPAGGEVRAVHRRRDALHPRVEPLPLGAREGRGQPVGDGVGDREVGQRPGQCLAEELQGARPQTRLARLVEGREPFAVLLHGQHQHLVLACGDGCGRVQGGPRVDEFVEVVGVAAHLADAAAALGDADRAVAADQSLEQDLTGARVAGEGDGTQLQFARVVQVGDEAQGVRPVGVVVGGVAVHGDAGGPEGPSDRGVVDGGQFLGGGAAAACAGHDVRLAVVRPGGEDDGTAAGAQVPGVDVGRHERAGQVPDVEVAVGGG</sequence>
<dbReference type="GO" id="GO:0016874">
    <property type="term" value="F:ligase activity"/>
    <property type="evidence" value="ECO:0007669"/>
    <property type="project" value="UniProtKB-KW"/>
</dbReference>
<dbReference type="Proteomes" id="UP000015001">
    <property type="component" value="Unassembled WGS sequence"/>
</dbReference>
<proteinExistence type="predicted"/>
<dbReference type="EMBL" id="AOPY01001706">
    <property type="protein sequence ID" value="EPJ34279.1"/>
    <property type="molecule type" value="Genomic_DNA"/>
</dbReference>
<feature type="region of interest" description="Disordered" evidence="1">
    <location>
        <begin position="1"/>
        <end position="34"/>
    </location>
</feature>
<accession>S4N9D1</accession>
<keyword evidence="2" id="KW-0436">Ligase</keyword>
<evidence type="ECO:0000313" key="2">
    <source>
        <dbReference type="EMBL" id="EPJ34279.1"/>
    </source>
</evidence>
<feature type="compositionally biased region" description="Gly residues" evidence="1">
    <location>
        <begin position="137"/>
        <end position="154"/>
    </location>
</feature>
<name>S4N9D1_9ACTN</name>
<dbReference type="HOGENOM" id="CLU_505173_0_0_11"/>
<feature type="region of interest" description="Disordered" evidence="1">
    <location>
        <begin position="127"/>
        <end position="171"/>
    </location>
</feature>
<comment type="caution">
    <text evidence="2">The sequence shown here is derived from an EMBL/GenBank/DDBJ whole genome shotgun (WGS) entry which is preliminary data.</text>
</comment>
<dbReference type="AlphaFoldDB" id="S4N9D1"/>
<evidence type="ECO:0000256" key="1">
    <source>
        <dbReference type="SAM" id="MobiDB-lite"/>
    </source>
</evidence>
<feature type="region of interest" description="Disordered" evidence="1">
    <location>
        <begin position="301"/>
        <end position="324"/>
    </location>
</feature>
<keyword evidence="3" id="KW-1185">Reference proteome</keyword>
<reference evidence="2 3" key="1">
    <citation type="submission" date="2013-02" db="EMBL/GenBank/DDBJ databases">
        <title>Draft Genome Sequence of Streptomyces afghaniensis, Which Produces Compounds of the Julimycin B-Complex.</title>
        <authorList>
            <person name="Gruening B.A."/>
            <person name="Praeg A."/>
            <person name="Erxleben A."/>
            <person name="Guenther S."/>
            <person name="Fiedler H.-P."/>
            <person name="Goodfellow M."/>
            <person name="Mueller M."/>
        </authorList>
    </citation>
    <scope>NUCLEOTIDE SEQUENCE [LARGE SCALE GENOMIC DNA]</scope>
    <source>
        <strain evidence="2 3">772</strain>
    </source>
</reference>
<organism evidence="2 3">
    <name type="scientific">Streptomyces afghaniensis 772</name>
    <dbReference type="NCBI Taxonomy" id="1283301"/>
    <lineage>
        <taxon>Bacteria</taxon>
        <taxon>Bacillati</taxon>
        <taxon>Actinomycetota</taxon>
        <taxon>Actinomycetes</taxon>
        <taxon>Kitasatosporales</taxon>
        <taxon>Streptomycetaceae</taxon>
        <taxon>Streptomyces</taxon>
    </lineage>
</organism>